<evidence type="ECO:0000259" key="2">
    <source>
        <dbReference type="Pfam" id="PF14504"/>
    </source>
</evidence>
<accession>A0ABS4S3M8</accession>
<gene>
    <name evidence="3" type="ORF">J2Z81_000020</name>
</gene>
<dbReference type="InterPro" id="IPR035940">
    <property type="entry name" value="CAP_sf"/>
</dbReference>
<organism evidence="3 4">
    <name type="scientific">Virgibacillus alimentarius</name>
    <dbReference type="NCBI Taxonomy" id="698769"/>
    <lineage>
        <taxon>Bacteria</taxon>
        <taxon>Bacillati</taxon>
        <taxon>Bacillota</taxon>
        <taxon>Bacilli</taxon>
        <taxon>Bacillales</taxon>
        <taxon>Bacillaceae</taxon>
        <taxon>Virgibacillus</taxon>
    </lineage>
</organism>
<dbReference type="Proteomes" id="UP001519294">
    <property type="component" value="Unassembled WGS sequence"/>
</dbReference>
<dbReference type="Pfam" id="PF00188">
    <property type="entry name" value="CAP"/>
    <property type="match status" value="1"/>
</dbReference>
<feature type="domain" description="SCP" evidence="1">
    <location>
        <begin position="240"/>
        <end position="349"/>
    </location>
</feature>
<evidence type="ECO:0000313" key="3">
    <source>
        <dbReference type="EMBL" id="MBP2256088.1"/>
    </source>
</evidence>
<dbReference type="PANTHER" id="PTHR31157:SF26">
    <property type="entry name" value="SCP-LIKE EXTRACELLULAR PROTEIN"/>
    <property type="match status" value="1"/>
</dbReference>
<keyword evidence="4" id="KW-1185">Reference proteome</keyword>
<dbReference type="Pfam" id="PF14504">
    <property type="entry name" value="CAP_assoc_N"/>
    <property type="match status" value="1"/>
</dbReference>
<comment type="caution">
    <text evidence="3">The sequence shown here is derived from an EMBL/GenBank/DDBJ whole genome shotgun (WGS) entry which is preliminary data.</text>
</comment>
<name>A0ABS4S3M8_9BACI</name>
<feature type="domain" description="CAP-associated" evidence="2">
    <location>
        <begin position="68"/>
        <end position="208"/>
    </location>
</feature>
<dbReference type="InterPro" id="IPR014044">
    <property type="entry name" value="CAP_dom"/>
</dbReference>
<protein>
    <submittedName>
        <fullName evidence="3">Uncharacterized protein YkwD</fullName>
    </submittedName>
</protein>
<dbReference type="CDD" id="cd05379">
    <property type="entry name" value="CAP_bacterial"/>
    <property type="match status" value="1"/>
</dbReference>
<dbReference type="RefSeq" id="WP_226370467.1">
    <property type="nucleotide sequence ID" value="NZ_JAGIKX010000001.1"/>
</dbReference>
<sequence>MRIIRFLLLLTLFLGIGYYFLQENNMDAEDAIDKFSKVLEQKKSLLESKEVPKKRKSISLEGDVFQWIEKPSDKLLETFGEPLRKDLSAYGYTWWVYTDQFNQYIQFGVRDDKVVTIFATGNDLSIEPVKISESYASVNDQFSFNKMVNYSKGLSSYTFHLNEEDLKMRPLAKITDDIFIQFYFDTFTKELSSIRVIKAETLLKHRPYEIEYRGDLPESPDLTDKEWKKVESGMEQQIFDITNVMRNQYEKDPVDWASGAREVAFLHSKDMADNNYFSHYALNGEGLKERLAEKDIDYRTAGENIAAQYPDAAAAMEGWLNSEGHREALLNNEYTHLGVGVYRFYYTQNFLSKL</sequence>
<dbReference type="SUPFAM" id="SSF55797">
    <property type="entry name" value="PR-1-like"/>
    <property type="match status" value="1"/>
</dbReference>
<dbReference type="InterPro" id="IPR029410">
    <property type="entry name" value="CAP_assoc"/>
</dbReference>
<dbReference type="PANTHER" id="PTHR31157">
    <property type="entry name" value="SCP DOMAIN-CONTAINING PROTEIN"/>
    <property type="match status" value="1"/>
</dbReference>
<dbReference type="Gene3D" id="3.40.33.10">
    <property type="entry name" value="CAP"/>
    <property type="match status" value="1"/>
</dbReference>
<dbReference type="EMBL" id="JAGIKX010000001">
    <property type="protein sequence ID" value="MBP2256088.1"/>
    <property type="molecule type" value="Genomic_DNA"/>
</dbReference>
<evidence type="ECO:0000259" key="1">
    <source>
        <dbReference type="Pfam" id="PF00188"/>
    </source>
</evidence>
<reference evidence="3 4" key="1">
    <citation type="submission" date="2021-03" db="EMBL/GenBank/DDBJ databases">
        <title>Genomic Encyclopedia of Type Strains, Phase IV (KMG-IV): sequencing the most valuable type-strain genomes for metagenomic binning, comparative biology and taxonomic classification.</title>
        <authorList>
            <person name="Goeker M."/>
        </authorList>
    </citation>
    <scope>NUCLEOTIDE SEQUENCE [LARGE SCALE GENOMIC DNA]</scope>
    <source>
        <strain evidence="3 4">DSM 25790</strain>
    </source>
</reference>
<proteinExistence type="predicted"/>
<evidence type="ECO:0000313" key="4">
    <source>
        <dbReference type="Proteomes" id="UP001519294"/>
    </source>
</evidence>